<comment type="subcellular location">
    <subcellularLocation>
        <location evidence="2">Cell membrane</location>
        <topology evidence="2">Multi-pass membrane protein</topology>
    </subcellularLocation>
</comment>
<dbReference type="GO" id="GO:0000155">
    <property type="term" value="F:phosphorelay sensor kinase activity"/>
    <property type="evidence" value="ECO:0007669"/>
    <property type="project" value="TreeGrafter"/>
</dbReference>
<dbReference type="GO" id="GO:0004721">
    <property type="term" value="F:phosphoprotein phosphatase activity"/>
    <property type="evidence" value="ECO:0007669"/>
    <property type="project" value="TreeGrafter"/>
</dbReference>
<keyword evidence="4" id="KW-1003">Cell membrane</keyword>
<evidence type="ECO:0000256" key="5">
    <source>
        <dbReference type="ARBA" id="ARBA00022679"/>
    </source>
</evidence>
<dbReference type="InterPro" id="IPR050351">
    <property type="entry name" value="BphY/WalK/GraS-like"/>
</dbReference>
<comment type="catalytic activity">
    <reaction evidence="1">
        <text>ATP + protein L-histidine = ADP + protein N-phospho-L-histidine.</text>
        <dbReference type="EC" id="2.7.13.3"/>
    </reaction>
</comment>
<keyword evidence="10 12" id="KW-0472">Membrane</keyword>
<protein>
    <recommendedName>
        <fullName evidence="3">histidine kinase</fullName>
        <ecNumber evidence="3">2.7.13.3</ecNumber>
    </recommendedName>
</protein>
<feature type="transmembrane region" description="Helical" evidence="12">
    <location>
        <begin position="12"/>
        <end position="32"/>
    </location>
</feature>
<reference evidence="14 15" key="1">
    <citation type="submission" date="2020-02" db="EMBL/GenBank/DDBJ databases">
        <title>Complete genome sequences of six Lactobacillus iners strains isolated from the human vagina.</title>
        <authorList>
            <person name="France M.T."/>
            <person name="Rutt L."/>
            <person name="Narina S."/>
            <person name="Arbaugh S."/>
            <person name="Humphrys M.S."/>
            <person name="Ma B."/>
            <person name="Hayward M.R."/>
            <person name="Relman D."/>
            <person name="Kwon D.S."/>
            <person name="Ravel J."/>
        </authorList>
    </citation>
    <scope>NUCLEOTIDE SEQUENCE [LARGE SCALE GENOMIC DNA]</scope>
    <source>
        <strain evidence="14 15">C0210C1</strain>
    </source>
</reference>
<dbReference type="InterPro" id="IPR003594">
    <property type="entry name" value="HATPase_dom"/>
</dbReference>
<evidence type="ECO:0000256" key="12">
    <source>
        <dbReference type="SAM" id="Phobius"/>
    </source>
</evidence>
<dbReference type="EC" id="2.7.13.3" evidence="3"/>
<evidence type="ECO:0000256" key="11">
    <source>
        <dbReference type="SAM" id="Coils"/>
    </source>
</evidence>
<dbReference type="InterPro" id="IPR036890">
    <property type="entry name" value="HATPase_C_sf"/>
</dbReference>
<dbReference type="SMART" id="SM00387">
    <property type="entry name" value="HATPase_c"/>
    <property type="match status" value="1"/>
</dbReference>
<keyword evidence="8 12" id="KW-1133">Transmembrane helix</keyword>
<evidence type="ECO:0000259" key="13">
    <source>
        <dbReference type="PROSITE" id="PS50109"/>
    </source>
</evidence>
<dbReference type="GO" id="GO:0016036">
    <property type="term" value="P:cellular response to phosphate starvation"/>
    <property type="evidence" value="ECO:0007669"/>
    <property type="project" value="TreeGrafter"/>
</dbReference>
<evidence type="ECO:0000256" key="8">
    <source>
        <dbReference type="ARBA" id="ARBA00022989"/>
    </source>
</evidence>
<dbReference type="Proteomes" id="UP000501676">
    <property type="component" value="Chromosome"/>
</dbReference>
<gene>
    <name evidence="14" type="ORF">G6Z83_04915</name>
</gene>
<keyword evidence="5" id="KW-0808">Transferase</keyword>
<dbReference type="PRINTS" id="PR00344">
    <property type="entry name" value="BCTRLSENSOR"/>
</dbReference>
<organism evidence="14 15">
    <name type="scientific">Lactobacillus iners</name>
    <dbReference type="NCBI Taxonomy" id="147802"/>
    <lineage>
        <taxon>Bacteria</taxon>
        <taxon>Bacillati</taxon>
        <taxon>Bacillota</taxon>
        <taxon>Bacilli</taxon>
        <taxon>Lactobacillales</taxon>
        <taxon>Lactobacillaceae</taxon>
        <taxon>Lactobacillus</taxon>
    </lineage>
</organism>
<keyword evidence="11" id="KW-0175">Coiled coil</keyword>
<dbReference type="InterPro" id="IPR004358">
    <property type="entry name" value="Sig_transdc_His_kin-like_C"/>
</dbReference>
<evidence type="ECO:0000256" key="3">
    <source>
        <dbReference type="ARBA" id="ARBA00012438"/>
    </source>
</evidence>
<sequence>MEKIKKFVKTEVKICVAVFIVLLIFFFVFLFANLDFSLFYLSLEIVTFCLLIYLFICWVTFKKKENLQEQVNQLLIENRQLKNTIDIERKDLEEYFLLWVHQIKTPITVSDLILQKEKTPYTCQLKEQMFYIREYTNMAINYMKLKDRQADMDIAEVEIDKLLKSLLRKYSGLFIDKNISLDYQPIDTKIITDARWATILIEQILANALKYTNSGKITLSFDRDKNALKVKDTGIGIKSEDINKIFDRGYSGFNGRINEKSSGIGLYLVKKIAILLNIKIEVCSTVNVGSEFIICFPKQSYNFVR</sequence>
<dbReference type="GO" id="GO:0005886">
    <property type="term" value="C:plasma membrane"/>
    <property type="evidence" value="ECO:0007669"/>
    <property type="project" value="UniProtKB-SubCell"/>
</dbReference>
<dbReference type="PANTHER" id="PTHR45453:SF2">
    <property type="entry name" value="HISTIDINE KINASE"/>
    <property type="match status" value="1"/>
</dbReference>
<keyword evidence="9" id="KW-0902">Two-component regulatory system</keyword>
<dbReference type="AlphaFoldDB" id="A0A6G7BKL5"/>
<keyword evidence="7 14" id="KW-0418">Kinase</keyword>
<feature type="domain" description="Histidine kinase" evidence="13">
    <location>
        <begin position="98"/>
        <end position="300"/>
    </location>
</feature>
<feature type="coiled-coil region" evidence="11">
    <location>
        <begin position="64"/>
        <end position="91"/>
    </location>
</feature>
<dbReference type="SUPFAM" id="SSF55874">
    <property type="entry name" value="ATPase domain of HSP90 chaperone/DNA topoisomerase II/histidine kinase"/>
    <property type="match status" value="1"/>
</dbReference>
<evidence type="ECO:0000256" key="9">
    <source>
        <dbReference type="ARBA" id="ARBA00023012"/>
    </source>
</evidence>
<evidence type="ECO:0000313" key="14">
    <source>
        <dbReference type="EMBL" id="QIH24034.1"/>
    </source>
</evidence>
<dbReference type="Pfam" id="PF02518">
    <property type="entry name" value="HATPase_c"/>
    <property type="match status" value="1"/>
</dbReference>
<evidence type="ECO:0000313" key="15">
    <source>
        <dbReference type="Proteomes" id="UP000501676"/>
    </source>
</evidence>
<dbReference type="InterPro" id="IPR005467">
    <property type="entry name" value="His_kinase_dom"/>
</dbReference>
<evidence type="ECO:0000256" key="1">
    <source>
        <dbReference type="ARBA" id="ARBA00000085"/>
    </source>
</evidence>
<name>A0A6G7BKL5_9LACO</name>
<evidence type="ECO:0000256" key="10">
    <source>
        <dbReference type="ARBA" id="ARBA00023136"/>
    </source>
</evidence>
<evidence type="ECO:0000256" key="4">
    <source>
        <dbReference type="ARBA" id="ARBA00022475"/>
    </source>
</evidence>
<accession>A0A6G7BKL5</accession>
<keyword evidence="6 12" id="KW-0812">Transmembrane</keyword>
<dbReference type="RefSeq" id="WP_006735847.1">
    <property type="nucleotide sequence ID" value="NZ_CP049223.1"/>
</dbReference>
<feature type="transmembrane region" description="Helical" evidence="12">
    <location>
        <begin position="38"/>
        <end position="61"/>
    </location>
</feature>
<evidence type="ECO:0000256" key="2">
    <source>
        <dbReference type="ARBA" id="ARBA00004651"/>
    </source>
</evidence>
<dbReference type="PANTHER" id="PTHR45453">
    <property type="entry name" value="PHOSPHATE REGULON SENSOR PROTEIN PHOR"/>
    <property type="match status" value="1"/>
</dbReference>
<proteinExistence type="predicted"/>
<evidence type="ECO:0000256" key="6">
    <source>
        <dbReference type="ARBA" id="ARBA00022692"/>
    </source>
</evidence>
<evidence type="ECO:0000256" key="7">
    <source>
        <dbReference type="ARBA" id="ARBA00022777"/>
    </source>
</evidence>
<dbReference type="PROSITE" id="PS50109">
    <property type="entry name" value="HIS_KIN"/>
    <property type="match status" value="1"/>
</dbReference>
<dbReference type="EMBL" id="CP049228">
    <property type="protein sequence ID" value="QIH24034.1"/>
    <property type="molecule type" value="Genomic_DNA"/>
</dbReference>
<dbReference type="Gene3D" id="3.30.565.10">
    <property type="entry name" value="Histidine kinase-like ATPase, C-terminal domain"/>
    <property type="match status" value="1"/>
</dbReference>